<sequence length="166" mass="18926">MMRKLWLLLNFHDVKLQAKYIRSKANEWADRVSSCSGLRSGIQSCCTFPVSVYVSEERRRSSSTTRAEQILAGIRLKTYWEQEDAYYTGVVHHYEDEELVDLVEETCSVITTVETPFGEKSLQVVGETSDSPGNLLTDTVQWYTPCIDPTAAPDQFLKPFFGWMAP</sequence>
<organism evidence="1 2">
    <name type="scientific">Cymbomonas tetramitiformis</name>
    <dbReference type="NCBI Taxonomy" id="36881"/>
    <lineage>
        <taxon>Eukaryota</taxon>
        <taxon>Viridiplantae</taxon>
        <taxon>Chlorophyta</taxon>
        <taxon>Pyramimonadophyceae</taxon>
        <taxon>Pyramimonadales</taxon>
        <taxon>Pyramimonadaceae</taxon>
        <taxon>Cymbomonas</taxon>
    </lineage>
</organism>
<comment type="caution">
    <text evidence="1">The sequence shown here is derived from an EMBL/GenBank/DDBJ whole genome shotgun (WGS) entry which is preliminary data.</text>
</comment>
<protein>
    <submittedName>
        <fullName evidence="1">Uncharacterized protein</fullName>
    </submittedName>
</protein>
<proteinExistence type="predicted"/>
<dbReference type="Proteomes" id="UP001190700">
    <property type="component" value="Unassembled WGS sequence"/>
</dbReference>
<dbReference type="EMBL" id="LGRX02025484">
    <property type="protein sequence ID" value="KAK3252290.1"/>
    <property type="molecule type" value="Genomic_DNA"/>
</dbReference>
<evidence type="ECO:0000313" key="1">
    <source>
        <dbReference type="EMBL" id="KAK3252290.1"/>
    </source>
</evidence>
<dbReference type="AlphaFoldDB" id="A0AAE0CDU5"/>
<evidence type="ECO:0000313" key="2">
    <source>
        <dbReference type="Proteomes" id="UP001190700"/>
    </source>
</evidence>
<name>A0AAE0CDU5_9CHLO</name>
<gene>
    <name evidence="1" type="ORF">CYMTET_38407</name>
</gene>
<reference evidence="1 2" key="1">
    <citation type="journal article" date="2015" name="Genome Biol. Evol.">
        <title>Comparative Genomics of a Bacterivorous Green Alga Reveals Evolutionary Causalities and Consequences of Phago-Mixotrophic Mode of Nutrition.</title>
        <authorList>
            <person name="Burns J.A."/>
            <person name="Paasch A."/>
            <person name="Narechania A."/>
            <person name="Kim E."/>
        </authorList>
    </citation>
    <scope>NUCLEOTIDE SEQUENCE [LARGE SCALE GENOMIC DNA]</scope>
    <source>
        <strain evidence="1 2">PLY_AMNH</strain>
    </source>
</reference>
<keyword evidence="2" id="KW-1185">Reference proteome</keyword>
<accession>A0AAE0CDU5</accession>